<reference evidence="2" key="1">
    <citation type="submission" date="2019-09" db="EMBL/GenBank/DDBJ databases">
        <title>Draft genome information of white flower Hibiscus syriacus.</title>
        <authorList>
            <person name="Kim Y.-M."/>
        </authorList>
    </citation>
    <scope>NUCLEOTIDE SEQUENCE [LARGE SCALE GENOMIC DNA]</scope>
    <source>
        <strain evidence="2">YM2019G1</strain>
    </source>
</reference>
<gene>
    <name evidence="2" type="ORF">F3Y22_tig00000764pilonHSYRG00037</name>
</gene>
<evidence type="ECO:0000313" key="3">
    <source>
        <dbReference type="Proteomes" id="UP000436088"/>
    </source>
</evidence>
<dbReference type="EMBL" id="VEPZ02000069">
    <property type="protein sequence ID" value="KAE8734436.1"/>
    <property type="molecule type" value="Genomic_DNA"/>
</dbReference>
<dbReference type="PROSITE" id="PS50822">
    <property type="entry name" value="PIWI"/>
    <property type="match status" value="1"/>
</dbReference>
<comment type="caution">
    <text evidence="2">The sequence shown here is derived from an EMBL/GenBank/DDBJ whole genome shotgun (WGS) entry which is preliminary data.</text>
</comment>
<feature type="domain" description="Piwi" evidence="1">
    <location>
        <begin position="209"/>
        <end position="353"/>
    </location>
</feature>
<dbReference type="Pfam" id="PF02171">
    <property type="entry name" value="Piwi"/>
    <property type="match status" value="1"/>
</dbReference>
<proteinExistence type="predicted"/>
<dbReference type="InterPro" id="IPR036397">
    <property type="entry name" value="RNaseH_sf"/>
</dbReference>
<dbReference type="Gene3D" id="3.30.420.10">
    <property type="entry name" value="Ribonuclease H-like superfamily/Ribonuclease H"/>
    <property type="match status" value="1"/>
</dbReference>
<dbReference type="PANTHER" id="PTHR22891">
    <property type="entry name" value="EUKARYOTIC TRANSLATION INITIATION FACTOR 2C"/>
    <property type="match status" value="1"/>
</dbReference>
<evidence type="ECO:0000259" key="1">
    <source>
        <dbReference type="PROSITE" id="PS50822"/>
    </source>
</evidence>
<dbReference type="SUPFAM" id="SSF53098">
    <property type="entry name" value="Ribonuclease H-like"/>
    <property type="match status" value="1"/>
</dbReference>
<protein>
    <recommendedName>
        <fullName evidence="1">Piwi domain-containing protein</fullName>
    </recommendedName>
</protein>
<dbReference type="InterPro" id="IPR003165">
    <property type="entry name" value="Piwi"/>
</dbReference>
<dbReference type="InterPro" id="IPR012337">
    <property type="entry name" value="RNaseH-like_sf"/>
</dbReference>
<accession>A0A6A3CZ74</accession>
<dbReference type="AlphaFoldDB" id="A0A6A3CZ74"/>
<organism evidence="2 3">
    <name type="scientific">Hibiscus syriacus</name>
    <name type="common">Rose of Sharon</name>
    <dbReference type="NCBI Taxonomy" id="106335"/>
    <lineage>
        <taxon>Eukaryota</taxon>
        <taxon>Viridiplantae</taxon>
        <taxon>Streptophyta</taxon>
        <taxon>Embryophyta</taxon>
        <taxon>Tracheophyta</taxon>
        <taxon>Spermatophyta</taxon>
        <taxon>Magnoliopsida</taxon>
        <taxon>eudicotyledons</taxon>
        <taxon>Gunneridae</taxon>
        <taxon>Pentapetalae</taxon>
        <taxon>rosids</taxon>
        <taxon>malvids</taxon>
        <taxon>Malvales</taxon>
        <taxon>Malvaceae</taxon>
        <taxon>Malvoideae</taxon>
        <taxon>Hibiscus</taxon>
    </lineage>
</organism>
<name>A0A6A3CZ74_HIBSY</name>
<evidence type="ECO:0000313" key="2">
    <source>
        <dbReference type="EMBL" id="KAE8734436.1"/>
    </source>
</evidence>
<dbReference type="GO" id="GO:0003676">
    <property type="term" value="F:nucleic acid binding"/>
    <property type="evidence" value="ECO:0007669"/>
    <property type="project" value="InterPro"/>
</dbReference>
<keyword evidence="3" id="KW-1185">Reference proteome</keyword>
<dbReference type="Proteomes" id="UP000436088">
    <property type="component" value="Unassembled WGS sequence"/>
</dbReference>
<sequence>MKLQKYPPPKRRRLGEGINTRHRLSFLPFSSLSNRERARVLSGFSLFSPARGNPAVVCHHTPPPPATVNGGRNFQNFPKHRSDRLKDDSVGSLSLCVAVVPFVPFVVFGCSCSVSAFCPLLLSCREGCWLPSGVLECSLRRRRGSKALVAAGWTIWLGKCRQRRLLGVLGGGDGGNSARGRCAYTVSKARNDRFSFQDKGDEGIMREALLDFYSNSRKMKSDQIIIFKDGVSESQFNQILNKELDQVIETCKFLDENWNPKFVVIVAQKNHHTNFFQQGSPGNVQPGTAIDNKVCHPKNNDFYLCAHAGMIETTRPTHYHVLLDQVGFSADDLQELVHSLSYVYQRSTTAISVGEYTLMSCRRNFFEDASETSSSHAGVTVPGAITVPQLPRLKENVSSSMFF</sequence>
<dbReference type="SMART" id="SM00950">
    <property type="entry name" value="Piwi"/>
    <property type="match status" value="1"/>
</dbReference>